<sequence>MLLDKNLSLMAVQCYFKKRYGIRVVGIAPGFIETPIIGDDKEFLEKLANQHMRKKLIQPEKVADVVTFLFSANADAINGKVIPVDDGFLSFKG</sequence>
<dbReference type="InterPro" id="IPR002347">
    <property type="entry name" value="SDR_fam"/>
</dbReference>
<dbReference type="Gene3D" id="3.40.50.720">
    <property type="entry name" value="NAD(P)-binding Rossmann-like Domain"/>
    <property type="match status" value="1"/>
</dbReference>
<dbReference type="CDD" id="cd05233">
    <property type="entry name" value="SDR_c"/>
    <property type="match status" value="1"/>
</dbReference>
<dbReference type="InterPro" id="IPR050259">
    <property type="entry name" value="SDR"/>
</dbReference>
<gene>
    <name evidence="2" type="ORF">I7822_26770</name>
</gene>
<reference evidence="2 3" key="1">
    <citation type="submission" date="2021-03" db="EMBL/GenBank/DDBJ databases">
        <title>Whole genome sequence of Metabacillus bambusae BG109.</title>
        <authorList>
            <person name="Jeong J.W."/>
        </authorList>
    </citation>
    <scope>NUCLEOTIDE SEQUENCE [LARGE SCALE GENOMIC DNA]</scope>
    <source>
        <strain evidence="2 3">BG109</strain>
    </source>
</reference>
<dbReference type="EMBL" id="JAGDEL010000033">
    <property type="protein sequence ID" value="MBO1515225.1"/>
    <property type="molecule type" value="Genomic_DNA"/>
</dbReference>
<dbReference type="PANTHER" id="PTHR42879">
    <property type="entry name" value="3-OXOACYL-(ACYL-CARRIER-PROTEIN) REDUCTASE"/>
    <property type="match status" value="1"/>
</dbReference>
<organism evidence="2 3">
    <name type="scientific">Metabacillus bambusae</name>
    <dbReference type="NCBI Taxonomy" id="2795218"/>
    <lineage>
        <taxon>Bacteria</taxon>
        <taxon>Bacillati</taxon>
        <taxon>Bacillota</taxon>
        <taxon>Bacilli</taxon>
        <taxon>Bacillales</taxon>
        <taxon>Bacillaceae</taxon>
        <taxon>Metabacillus</taxon>
    </lineage>
</organism>
<comment type="similarity">
    <text evidence="1">Belongs to the short-chain dehydrogenases/reductases (SDR) family.</text>
</comment>
<evidence type="ECO:0000313" key="2">
    <source>
        <dbReference type="EMBL" id="MBO1515225.1"/>
    </source>
</evidence>
<dbReference type="Pfam" id="PF13561">
    <property type="entry name" value="adh_short_C2"/>
    <property type="match status" value="1"/>
</dbReference>
<dbReference type="PANTHER" id="PTHR42879:SF2">
    <property type="entry name" value="3-OXOACYL-[ACYL-CARRIER-PROTEIN] REDUCTASE FABG"/>
    <property type="match status" value="1"/>
</dbReference>
<proteinExistence type="inferred from homology"/>
<name>A0ABS3NAP6_9BACI</name>
<dbReference type="InterPro" id="IPR036291">
    <property type="entry name" value="NAD(P)-bd_dom_sf"/>
</dbReference>
<comment type="caution">
    <text evidence="2">The sequence shown here is derived from an EMBL/GenBank/DDBJ whole genome shotgun (WGS) entry which is preliminary data.</text>
</comment>
<dbReference type="PRINTS" id="PR00081">
    <property type="entry name" value="GDHRDH"/>
</dbReference>
<accession>A0ABS3NAP6</accession>
<protein>
    <submittedName>
        <fullName evidence="2">SDR family oxidoreductase</fullName>
    </submittedName>
</protein>
<dbReference type="Proteomes" id="UP000663981">
    <property type="component" value="Unassembled WGS sequence"/>
</dbReference>
<keyword evidence="3" id="KW-1185">Reference proteome</keyword>
<dbReference type="SUPFAM" id="SSF51735">
    <property type="entry name" value="NAD(P)-binding Rossmann-fold domains"/>
    <property type="match status" value="1"/>
</dbReference>
<evidence type="ECO:0000313" key="3">
    <source>
        <dbReference type="Proteomes" id="UP000663981"/>
    </source>
</evidence>
<evidence type="ECO:0000256" key="1">
    <source>
        <dbReference type="ARBA" id="ARBA00006484"/>
    </source>
</evidence>